<keyword evidence="2" id="KW-1185">Reference proteome</keyword>
<evidence type="ECO:0000313" key="2">
    <source>
        <dbReference type="Proteomes" id="UP001501126"/>
    </source>
</evidence>
<sequence length="152" mass="18128">MTSEEKTNNLDLFIKKYNQTDFSEFKNAFVTIRQKDHNEVIYLIHKFENSLPVYFVTYDLQQNSITNINRDLLKKSGIEDYYTDETISNLVYSFRKYDFGLLGVDSNNNVFINPFEINTPAVLLRLSSKTNEKQLKKGYTYTHYKDNWYLRD</sequence>
<name>A0ABN1MP52_9FLAO</name>
<organism evidence="1 2">
    <name type="scientific">Wandonia haliotis</name>
    <dbReference type="NCBI Taxonomy" id="574963"/>
    <lineage>
        <taxon>Bacteria</taxon>
        <taxon>Pseudomonadati</taxon>
        <taxon>Bacteroidota</taxon>
        <taxon>Flavobacteriia</taxon>
        <taxon>Flavobacteriales</taxon>
        <taxon>Crocinitomicaceae</taxon>
        <taxon>Wandonia</taxon>
    </lineage>
</organism>
<evidence type="ECO:0000313" key="1">
    <source>
        <dbReference type="EMBL" id="GAA0875041.1"/>
    </source>
</evidence>
<comment type="caution">
    <text evidence="1">The sequence shown here is derived from an EMBL/GenBank/DDBJ whole genome shotgun (WGS) entry which is preliminary data.</text>
</comment>
<protein>
    <submittedName>
        <fullName evidence="1">Uncharacterized protein</fullName>
    </submittedName>
</protein>
<reference evidence="1 2" key="1">
    <citation type="journal article" date="2019" name="Int. J. Syst. Evol. Microbiol.">
        <title>The Global Catalogue of Microorganisms (GCM) 10K type strain sequencing project: providing services to taxonomists for standard genome sequencing and annotation.</title>
        <authorList>
            <consortium name="The Broad Institute Genomics Platform"/>
            <consortium name="The Broad Institute Genome Sequencing Center for Infectious Disease"/>
            <person name="Wu L."/>
            <person name="Ma J."/>
        </authorList>
    </citation>
    <scope>NUCLEOTIDE SEQUENCE [LARGE SCALE GENOMIC DNA]</scope>
    <source>
        <strain evidence="1 2">JCM 16083</strain>
    </source>
</reference>
<dbReference type="Proteomes" id="UP001501126">
    <property type="component" value="Unassembled WGS sequence"/>
</dbReference>
<accession>A0ABN1MP52</accession>
<dbReference type="EMBL" id="BAAAFH010000007">
    <property type="protein sequence ID" value="GAA0875041.1"/>
    <property type="molecule type" value="Genomic_DNA"/>
</dbReference>
<gene>
    <name evidence="1" type="ORF">GCM10009118_14490</name>
</gene>
<proteinExistence type="predicted"/>